<comment type="caution">
    <text evidence="6">The sequence shown here is derived from an EMBL/GenBank/DDBJ whole genome shotgun (WGS) entry which is preliminary data.</text>
</comment>
<feature type="domain" description="PDEase" evidence="5">
    <location>
        <begin position="396"/>
        <end position="587"/>
    </location>
</feature>
<organism evidence="6 7">
    <name type="scientific">Cyclospora cayetanensis</name>
    <dbReference type="NCBI Taxonomy" id="88456"/>
    <lineage>
        <taxon>Eukaryota</taxon>
        <taxon>Sar</taxon>
        <taxon>Alveolata</taxon>
        <taxon>Apicomplexa</taxon>
        <taxon>Conoidasida</taxon>
        <taxon>Coccidia</taxon>
        <taxon>Eucoccidiorida</taxon>
        <taxon>Eimeriorina</taxon>
        <taxon>Eimeriidae</taxon>
        <taxon>Cyclospora</taxon>
    </lineage>
</organism>
<dbReference type="InterPro" id="IPR036971">
    <property type="entry name" value="PDEase_catalytic_dom_sf"/>
</dbReference>
<keyword evidence="7" id="KW-1185">Reference proteome</keyword>
<dbReference type="GO" id="GO:0007165">
    <property type="term" value="P:signal transduction"/>
    <property type="evidence" value="ECO:0007669"/>
    <property type="project" value="InterPro"/>
</dbReference>
<accession>A0A1D3CUZ1</accession>
<dbReference type="Proteomes" id="UP000095192">
    <property type="component" value="Unassembled WGS sequence"/>
</dbReference>
<dbReference type="PRINTS" id="PR00387">
    <property type="entry name" value="PDIESTERASE1"/>
</dbReference>
<dbReference type="Pfam" id="PF00233">
    <property type="entry name" value="PDEase_I"/>
    <property type="match status" value="1"/>
</dbReference>
<proteinExistence type="predicted"/>
<dbReference type="SUPFAM" id="SSF109604">
    <property type="entry name" value="HD-domain/PDEase-like"/>
    <property type="match status" value="1"/>
</dbReference>
<dbReference type="EMBL" id="JROU02001853">
    <property type="protein sequence ID" value="OEH75007.1"/>
    <property type="molecule type" value="Genomic_DNA"/>
</dbReference>
<name>A0A1D3CUZ1_9EIME</name>
<reference evidence="6 7" key="1">
    <citation type="journal article" date="2016" name="BMC Genomics">
        <title>Comparative genomics reveals Cyclospora cayetanensis possesses coccidia-like metabolism and invasion components but unique surface antigens.</title>
        <authorList>
            <person name="Liu S."/>
            <person name="Wang L."/>
            <person name="Zheng H."/>
            <person name="Xu Z."/>
            <person name="Roellig D.M."/>
            <person name="Li N."/>
            <person name="Frace M.A."/>
            <person name="Tang K."/>
            <person name="Arrowood M.J."/>
            <person name="Moss D.M."/>
            <person name="Zhang L."/>
            <person name="Feng Y."/>
            <person name="Xiao L."/>
        </authorList>
    </citation>
    <scope>NUCLEOTIDE SEQUENCE [LARGE SCALE GENOMIC DNA]</scope>
    <source>
        <strain evidence="6 7">CHN_HEN01</strain>
    </source>
</reference>
<evidence type="ECO:0000256" key="3">
    <source>
        <dbReference type="PIRSR" id="PIRSR623088-3"/>
    </source>
</evidence>
<dbReference type="GO" id="GO:0046872">
    <property type="term" value="F:metal ion binding"/>
    <property type="evidence" value="ECO:0007669"/>
    <property type="project" value="UniProtKB-KW"/>
</dbReference>
<sequence>MGASVLQDWLDQMWYAESIFVRCGEGSPAGTVTKRSGRTRVVVDHSSAATQGSFWSVGAGSENAEVSEIKRKQRASIQLLPLRFKDPHAEEEFVFNSSRLMIWRNICLFVFKILATTCVYGIVAASGAFGEWSYVPSSFISGLNVVYVTLLILAVLSLVVPMIPWLRARLEYSLYFLLICEALVLASFVTHEKVYSYTNSNDRFSANIWESRNEIALTGKEVCTSNPRLSVFVLSMELILDAWVQFFMYFFIITSMKRQMKLLEAERDKASDDNMRSGISALQNHCKQVEVALMCAKTAPGGADISSYIKDAATHAEASLDIMANSKDLYHTELQEELREKTFIKAFNVEKTTSKGLLSAGARSVSRVNPARTEPSVSADLASRVGVDISFNPMAAILYNDRSVLENFHSALTFKVLSQSASNIFRYLAKNELMEIRSNIIPLILATDMKTHFSALSRFRARRQNPAFDHRKQRDDTWLVVEMCMRAADIGHSVVDWDQHFEWSGRVTAEFYLQGDEETRLGRGVSPLCDRDLHSSMARNQVGFLSHIVKPLFAELNSVESMKGAFQGAVDTIEANTNKWQHLQDSGIDVKFSPAVVDVEEALMGKAHVLDITLLTANEWVENPAF</sequence>
<evidence type="ECO:0000259" key="5">
    <source>
        <dbReference type="PROSITE" id="PS51845"/>
    </source>
</evidence>
<evidence type="ECO:0000256" key="4">
    <source>
        <dbReference type="SAM" id="Phobius"/>
    </source>
</evidence>
<feature type="transmembrane region" description="Helical" evidence="4">
    <location>
        <begin position="229"/>
        <end position="252"/>
    </location>
</feature>
<feature type="binding site" evidence="3">
    <location>
        <position position="489"/>
    </location>
    <ligand>
        <name>Zn(2+)</name>
        <dbReference type="ChEBI" id="CHEBI:29105"/>
        <label>1</label>
    </ligand>
</feature>
<feature type="transmembrane region" description="Helical" evidence="4">
    <location>
        <begin position="172"/>
        <end position="190"/>
    </location>
</feature>
<dbReference type="GO" id="GO:0004114">
    <property type="term" value="F:3',5'-cyclic-nucleotide phosphodiesterase activity"/>
    <property type="evidence" value="ECO:0007669"/>
    <property type="project" value="InterPro"/>
</dbReference>
<dbReference type="InParanoid" id="A0A1D3CUZ1"/>
<dbReference type="AlphaFoldDB" id="A0A1D3CUZ1"/>
<evidence type="ECO:0000256" key="2">
    <source>
        <dbReference type="ARBA" id="ARBA00022801"/>
    </source>
</evidence>
<dbReference type="InterPro" id="IPR002073">
    <property type="entry name" value="PDEase_catalytic_dom"/>
</dbReference>
<dbReference type="Gene3D" id="1.10.1300.10">
    <property type="entry name" value="3'5'-cyclic nucleotide phosphodiesterase, catalytic domain"/>
    <property type="match status" value="1"/>
</dbReference>
<dbReference type="VEuPathDB" id="ToxoDB:LOC34622994"/>
<gene>
    <name evidence="6" type="ORF">cyc_06936</name>
</gene>
<keyword evidence="4" id="KW-0472">Membrane</keyword>
<protein>
    <recommendedName>
        <fullName evidence="5">PDEase domain-containing protein</fullName>
    </recommendedName>
</protein>
<keyword evidence="4" id="KW-1133">Transmembrane helix</keyword>
<evidence type="ECO:0000313" key="7">
    <source>
        <dbReference type="Proteomes" id="UP000095192"/>
    </source>
</evidence>
<keyword evidence="1 3" id="KW-0479">Metal-binding</keyword>
<dbReference type="VEuPathDB" id="ToxoDB:cyc_06936"/>
<dbReference type="InterPro" id="IPR023088">
    <property type="entry name" value="PDEase"/>
</dbReference>
<feature type="transmembrane region" description="Helical" evidence="4">
    <location>
        <begin position="139"/>
        <end position="160"/>
    </location>
</feature>
<evidence type="ECO:0000313" key="6">
    <source>
        <dbReference type="EMBL" id="OEH75007.1"/>
    </source>
</evidence>
<keyword evidence="2" id="KW-0378">Hydrolase</keyword>
<dbReference type="PROSITE" id="PS51845">
    <property type="entry name" value="PDEASE_I_2"/>
    <property type="match status" value="1"/>
</dbReference>
<feature type="transmembrane region" description="Helical" evidence="4">
    <location>
        <begin position="106"/>
        <end position="127"/>
    </location>
</feature>
<keyword evidence="4" id="KW-0812">Transmembrane</keyword>
<dbReference type="PANTHER" id="PTHR11347">
    <property type="entry name" value="CYCLIC NUCLEOTIDE PHOSPHODIESTERASE"/>
    <property type="match status" value="1"/>
</dbReference>
<evidence type="ECO:0000256" key="1">
    <source>
        <dbReference type="ARBA" id="ARBA00022723"/>
    </source>
</evidence>